<accession>A0A2H3AIZ9</accession>
<evidence type="ECO:0000313" key="2">
    <source>
        <dbReference type="Proteomes" id="UP000218334"/>
    </source>
</evidence>
<sequence>MVHERTGWEQIWSPANTHGSDAYLDGLCKGCEFLWSYYCIISLAMFTYGLRAATYAPLSALFPS</sequence>
<keyword evidence="2" id="KW-1185">Reference proteome</keyword>
<evidence type="ECO:0000313" key="1">
    <source>
        <dbReference type="EMBL" id="PBK58895.1"/>
    </source>
</evidence>
<organism evidence="1 2">
    <name type="scientific">Armillaria solidipes</name>
    <dbReference type="NCBI Taxonomy" id="1076256"/>
    <lineage>
        <taxon>Eukaryota</taxon>
        <taxon>Fungi</taxon>
        <taxon>Dikarya</taxon>
        <taxon>Basidiomycota</taxon>
        <taxon>Agaricomycotina</taxon>
        <taxon>Agaricomycetes</taxon>
        <taxon>Agaricomycetidae</taxon>
        <taxon>Agaricales</taxon>
        <taxon>Marasmiineae</taxon>
        <taxon>Physalacriaceae</taxon>
        <taxon>Armillaria</taxon>
    </lineage>
</organism>
<dbReference type="EMBL" id="KZ293520">
    <property type="protein sequence ID" value="PBK58895.1"/>
    <property type="molecule type" value="Genomic_DNA"/>
</dbReference>
<proteinExistence type="predicted"/>
<name>A0A2H3AIZ9_9AGAR</name>
<protein>
    <submittedName>
        <fullName evidence="1">Uncharacterized protein</fullName>
    </submittedName>
</protein>
<gene>
    <name evidence="1" type="ORF">ARMSODRAFT_967342</name>
</gene>
<dbReference type="AlphaFoldDB" id="A0A2H3AIZ9"/>
<reference evidence="2" key="1">
    <citation type="journal article" date="2017" name="Nat. Ecol. Evol.">
        <title>Genome expansion and lineage-specific genetic innovations in the forest pathogenic fungi Armillaria.</title>
        <authorList>
            <person name="Sipos G."/>
            <person name="Prasanna A.N."/>
            <person name="Walter M.C."/>
            <person name="O'Connor E."/>
            <person name="Balint B."/>
            <person name="Krizsan K."/>
            <person name="Kiss B."/>
            <person name="Hess J."/>
            <person name="Varga T."/>
            <person name="Slot J."/>
            <person name="Riley R."/>
            <person name="Boka B."/>
            <person name="Rigling D."/>
            <person name="Barry K."/>
            <person name="Lee J."/>
            <person name="Mihaltcheva S."/>
            <person name="LaButti K."/>
            <person name="Lipzen A."/>
            <person name="Waldron R."/>
            <person name="Moloney N.M."/>
            <person name="Sperisen C."/>
            <person name="Kredics L."/>
            <person name="Vagvoelgyi C."/>
            <person name="Patrignani A."/>
            <person name="Fitzpatrick D."/>
            <person name="Nagy I."/>
            <person name="Doyle S."/>
            <person name="Anderson J.B."/>
            <person name="Grigoriev I.V."/>
            <person name="Gueldener U."/>
            <person name="Muensterkoetter M."/>
            <person name="Nagy L.G."/>
        </authorList>
    </citation>
    <scope>NUCLEOTIDE SEQUENCE [LARGE SCALE GENOMIC DNA]</scope>
    <source>
        <strain evidence="2">28-4</strain>
    </source>
</reference>
<dbReference type="Proteomes" id="UP000218334">
    <property type="component" value="Unassembled WGS sequence"/>
</dbReference>